<dbReference type="Pfam" id="PF06477">
    <property type="entry name" value="DUF1091"/>
    <property type="match status" value="1"/>
</dbReference>
<proteinExistence type="predicted"/>
<name>A0AB39ZAQ4_DROSZ</name>
<keyword evidence="1" id="KW-0732">Signal</keyword>
<reference evidence="3" key="2">
    <citation type="submission" date="2025-08" db="UniProtKB">
        <authorList>
            <consortium name="RefSeq"/>
        </authorList>
    </citation>
    <scope>IDENTIFICATION</scope>
</reference>
<dbReference type="AlphaFoldDB" id="A0AB39ZAQ4"/>
<dbReference type="InterPro" id="IPR010512">
    <property type="entry name" value="DUF1091"/>
</dbReference>
<evidence type="ECO:0000313" key="3">
    <source>
        <dbReference type="RefSeq" id="XP_016931314.2"/>
    </source>
</evidence>
<dbReference type="GeneID" id="108010823"/>
<sequence>MLTILLILVVGSTTILATDYLLLIDDPDIYTTCREGPPGSQGLKEAFDISAMSVEMDPDGIHVSGNITSKWDLPRTDRLTVRMSVLHYNRGSWEPTVFNSYTPDFCATMFDPNQYWFKYWFKNFENRKEIQEKCLATPGTILMYNPFTVVPQINNVMGPSLKGRYKVIFLFEAFNEKDERRPSSVCFEITGEAEKIKK</sequence>
<gene>
    <name evidence="3" type="primary">LOC108010823</name>
</gene>
<dbReference type="InterPro" id="IPR006601">
    <property type="entry name" value="Uncharacterised_DM11_DROME"/>
</dbReference>
<organism evidence="2 3">
    <name type="scientific">Drosophila suzukii</name>
    <name type="common">Spotted-wing drosophila fruit fly</name>
    <dbReference type="NCBI Taxonomy" id="28584"/>
    <lineage>
        <taxon>Eukaryota</taxon>
        <taxon>Metazoa</taxon>
        <taxon>Ecdysozoa</taxon>
        <taxon>Arthropoda</taxon>
        <taxon>Hexapoda</taxon>
        <taxon>Insecta</taxon>
        <taxon>Pterygota</taxon>
        <taxon>Neoptera</taxon>
        <taxon>Endopterygota</taxon>
        <taxon>Diptera</taxon>
        <taxon>Brachycera</taxon>
        <taxon>Muscomorpha</taxon>
        <taxon>Ephydroidea</taxon>
        <taxon>Drosophilidae</taxon>
        <taxon>Drosophila</taxon>
        <taxon>Sophophora</taxon>
    </lineage>
</organism>
<dbReference type="SMART" id="SM00675">
    <property type="entry name" value="DM11"/>
    <property type="match status" value="1"/>
</dbReference>
<keyword evidence="2" id="KW-1185">Reference proteome</keyword>
<feature type="signal peptide" evidence="1">
    <location>
        <begin position="1"/>
        <end position="17"/>
    </location>
</feature>
<evidence type="ECO:0000256" key="1">
    <source>
        <dbReference type="SAM" id="SignalP"/>
    </source>
</evidence>
<reference evidence="2" key="1">
    <citation type="submission" date="2025-05" db="UniProtKB">
        <authorList>
            <consortium name="RefSeq"/>
        </authorList>
    </citation>
    <scope>NUCLEOTIDE SEQUENCE [LARGE SCALE GENOMIC DNA]</scope>
</reference>
<evidence type="ECO:0000313" key="2">
    <source>
        <dbReference type="Proteomes" id="UP001652628"/>
    </source>
</evidence>
<dbReference type="RefSeq" id="XP_016931314.2">
    <property type="nucleotide sequence ID" value="XM_017075825.4"/>
</dbReference>
<accession>A0AB39ZAQ4</accession>
<dbReference type="Proteomes" id="UP001652628">
    <property type="component" value="Chromosome 2L"/>
</dbReference>
<feature type="chain" id="PRO_5046371851" evidence="1">
    <location>
        <begin position="18"/>
        <end position="198"/>
    </location>
</feature>
<protein>
    <submittedName>
        <fullName evidence="3">Uncharacterized protein</fullName>
    </submittedName>
</protein>